<accession>A0ABS1S318</accession>
<evidence type="ECO:0000259" key="2">
    <source>
        <dbReference type="Pfam" id="PF03372"/>
    </source>
</evidence>
<keyword evidence="3" id="KW-0540">Nuclease</keyword>
<evidence type="ECO:0000256" key="1">
    <source>
        <dbReference type="SAM" id="MobiDB-lite"/>
    </source>
</evidence>
<feature type="region of interest" description="Disordered" evidence="1">
    <location>
        <begin position="258"/>
        <end position="278"/>
    </location>
</feature>
<sequence length="348" mass="36391">MWRPVCTICLCLSGPAGAETLRIATYDPGLTRAGPGLLLRDIRRDDPQVLAAAQVIAAAAPDAILLTGIDWDHDGLALAAFAALLDNAGHPMPHRFAARPNSGMQTGLDLDGDGRAGGAEDAQGFGQFSGQNAMAILSRLPLGPATDHSATLWHDLPGALMPPATPGGQRLSSTAHWDVPVMTDAGPLHLLAWSATPPVFDGPEDRNGRRNHDEAAFWLHHLPDAPFVLLGNPNLDLADGDGRAQAMAALLDHAQDPQPRGAFQPDQAGANAGHKGDPALDTAVFDPNGPGNLRVDYVLPDMDLAVAASGVLWPDPGDPLAPAVEAASNHRLVWVDIELDSLSASQGR</sequence>
<dbReference type="Gene3D" id="3.60.10.10">
    <property type="entry name" value="Endonuclease/exonuclease/phosphatase"/>
    <property type="match status" value="1"/>
</dbReference>
<dbReference type="InterPro" id="IPR036691">
    <property type="entry name" value="Endo/exonu/phosph_ase_sf"/>
</dbReference>
<dbReference type="RefSeq" id="WP_191309029.1">
    <property type="nucleotide sequence ID" value="NZ_BNCL01000004.1"/>
</dbReference>
<feature type="domain" description="Endonuclease/exonuclease/phosphatase" evidence="2">
    <location>
        <begin position="40"/>
        <end position="318"/>
    </location>
</feature>
<evidence type="ECO:0000313" key="3">
    <source>
        <dbReference type="EMBL" id="MBL3673113.1"/>
    </source>
</evidence>
<dbReference type="Proteomes" id="UP000644749">
    <property type="component" value="Unassembled WGS sequence"/>
</dbReference>
<dbReference type="EMBL" id="JAESHT010000004">
    <property type="protein sequence ID" value="MBL3673113.1"/>
    <property type="molecule type" value="Genomic_DNA"/>
</dbReference>
<dbReference type="InterPro" id="IPR005135">
    <property type="entry name" value="Endo/exonuclease/phosphatase"/>
</dbReference>
<evidence type="ECO:0000313" key="4">
    <source>
        <dbReference type="Proteomes" id="UP000644749"/>
    </source>
</evidence>
<keyword evidence="4" id="KW-1185">Reference proteome</keyword>
<dbReference type="SUPFAM" id="SSF56219">
    <property type="entry name" value="DNase I-like"/>
    <property type="match status" value="1"/>
</dbReference>
<dbReference type="Pfam" id="PF03372">
    <property type="entry name" value="Exo_endo_phos"/>
    <property type="match status" value="1"/>
</dbReference>
<gene>
    <name evidence="3" type="ORF">JL111_06375</name>
</gene>
<organism evidence="3 4">
    <name type="scientific">Paracoccus aerius</name>
    <dbReference type="NCBI Taxonomy" id="1915382"/>
    <lineage>
        <taxon>Bacteria</taxon>
        <taxon>Pseudomonadati</taxon>
        <taxon>Pseudomonadota</taxon>
        <taxon>Alphaproteobacteria</taxon>
        <taxon>Rhodobacterales</taxon>
        <taxon>Paracoccaceae</taxon>
        <taxon>Paracoccus</taxon>
    </lineage>
</organism>
<reference evidence="3 4" key="1">
    <citation type="submission" date="2021-01" db="EMBL/GenBank/DDBJ databases">
        <title>011410 draft genome.</title>
        <authorList>
            <person name="Lang L."/>
        </authorList>
    </citation>
    <scope>NUCLEOTIDE SEQUENCE [LARGE SCALE GENOMIC DNA]</scope>
    <source>
        <strain evidence="3 4">KCTC 42845</strain>
    </source>
</reference>
<name>A0ABS1S318_9RHOB</name>
<comment type="caution">
    <text evidence="3">The sequence shown here is derived from an EMBL/GenBank/DDBJ whole genome shotgun (WGS) entry which is preliminary data.</text>
</comment>
<keyword evidence="3" id="KW-0378">Hydrolase</keyword>
<dbReference type="GO" id="GO:0004519">
    <property type="term" value="F:endonuclease activity"/>
    <property type="evidence" value="ECO:0007669"/>
    <property type="project" value="UniProtKB-KW"/>
</dbReference>
<keyword evidence="3" id="KW-0255">Endonuclease</keyword>
<protein>
    <submittedName>
        <fullName evidence="3">Endonuclease/exonuclease/phosphatase family protein</fullName>
    </submittedName>
</protein>
<proteinExistence type="predicted"/>